<reference evidence="1 2" key="1">
    <citation type="submission" date="2018-09" db="EMBL/GenBank/DDBJ databases">
        <authorList>
            <person name="Zhu H."/>
        </authorList>
    </citation>
    <scope>NUCLEOTIDE SEQUENCE [LARGE SCALE GENOMIC DNA]</scope>
    <source>
        <strain evidence="1 2">K2R10-39</strain>
    </source>
</reference>
<comment type="caution">
    <text evidence="1">The sequence shown here is derived from an EMBL/GenBank/DDBJ whole genome shotgun (WGS) entry which is preliminary data.</text>
</comment>
<evidence type="ECO:0008006" key="3">
    <source>
        <dbReference type="Google" id="ProtNLM"/>
    </source>
</evidence>
<dbReference type="AlphaFoldDB" id="A0A418X319"/>
<dbReference type="Proteomes" id="UP000285190">
    <property type="component" value="Unassembled WGS sequence"/>
</dbReference>
<organism evidence="1 2">
    <name type="scientific">Noviherbaspirillum cavernae</name>
    <dbReference type="NCBI Taxonomy" id="2320862"/>
    <lineage>
        <taxon>Bacteria</taxon>
        <taxon>Pseudomonadati</taxon>
        <taxon>Pseudomonadota</taxon>
        <taxon>Betaproteobacteria</taxon>
        <taxon>Burkholderiales</taxon>
        <taxon>Oxalobacteraceae</taxon>
        <taxon>Noviherbaspirillum</taxon>
    </lineage>
</organism>
<protein>
    <recommendedName>
        <fullName evidence="3">Thioesterase</fullName>
    </recommendedName>
</protein>
<proteinExistence type="predicted"/>
<name>A0A418X319_9BURK</name>
<dbReference type="PANTHER" id="PTHR12475:SF4">
    <property type="entry name" value="PROTEIN THEM6"/>
    <property type="match status" value="1"/>
</dbReference>
<dbReference type="Pfam" id="PF13279">
    <property type="entry name" value="4HBT_2"/>
    <property type="match status" value="1"/>
</dbReference>
<gene>
    <name evidence="1" type="ORF">D3870_13100</name>
</gene>
<dbReference type="InterPro" id="IPR029069">
    <property type="entry name" value="HotDog_dom_sf"/>
</dbReference>
<keyword evidence="2" id="KW-1185">Reference proteome</keyword>
<dbReference type="EMBL" id="QYUN01000002">
    <property type="protein sequence ID" value="RJG06815.1"/>
    <property type="molecule type" value="Genomic_DNA"/>
</dbReference>
<evidence type="ECO:0000313" key="1">
    <source>
        <dbReference type="EMBL" id="RJG06815.1"/>
    </source>
</evidence>
<evidence type="ECO:0000313" key="2">
    <source>
        <dbReference type="Proteomes" id="UP000285190"/>
    </source>
</evidence>
<dbReference type="PANTHER" id="PTHR12475">
    <property type="match status" value="1"/>
</dbReference>
<dbReference type="SUPFAM" id="SSF54637">
    <property type="entry name" value="Thioesterase/thiol ester dehydrase-isomerase"/>
    <property type="match status" value="1"/>
</dbReference>
<dbReference type="InterPro" id="IPR051490">
    <property type="entry name" value="THEM6_lcsJ_thioesterase"/>
</dbReference>
<sequence>MSGIIRNMITILVSLFRHGTAVPVGCVRTAFLVGPWDTGIATLKSDKYFQLVEAAQFDFMIKTGLLGMFLRNGYRFVNASQLIKFSRPIRIFTKLEIETGIAYWDDKCAYFEHVFSVRGEKYARVFVKVKFKKGGKTIDPAHLVGQ</sequence>
<accession>A0A418X319</accession>
<dbReference type="Gene3D" id="3.10.129.10">
    <property type="entry name" value="Hotdog Thioesterase"/>
    <property type="match status" value="1"/>
</dbReference>